<dbReference type="Proteomes" id="UP000287527">
    <property type="component" value="Unassembled WGS sequence"/>
</dbReference>
<gene>
    <name evidence="1" type="ORF">EPI11_16915</name>
</gene>
<dbReference type="InterPro" id="IPR011004">
    <property type="entry name" value="Trimer_LpxA-like_sf"/>
</dbReference>
<evidence type="ECO:0000313" key="2">
    <source>
        <dbReference type="Proteomes" id="UP000287527"/>
    </source>
</evidence>
<comment type="caution">
    <text evidence="1">The sequence shown here is derived from an EMBL/GenBank/DDBJ whole genome shotgun (WGS) entry which is preliminary data.</text>
</comment>
<dbReference type="OrthoDB" id="9814490at2"/>
<dbReference type="Gene3D" id="2.160.10.10">
    <property type="entry name" value="Hexapeptide repeat proteins"/>
    <property type="match status" value="1"/>
</dbReference>
<organism evidence="1 2">
    <name type="scientific">Flavobacterium cerinum</name>
    <dbReference type="NCBI Taxonomy" id="2502784"/>
    <lineage>
        <taxon>Bacteria</taxon>
        <taxon>Pseudomonadati</taxon>
        <taxon>Bacteroidota</taxon>
        <taxon>Flavobacteriia</taxon>
        <taxon>Flavobacteriales</taxon>
        <taxon>Flavobacteriaceae</taxon>
        <taxon>Flavobacterium</taxon>
    </lineage>
</organism>
<accession>A0A444GM20</accession>
<keyword evidence="2" id="KW-1185">Reference proteome</keyword>
<reference evidence="1 2" key="1">
    <citation type="submission" date="2019-01" db="EMBL/GenBank/DDBJ databases">
        <title>Flavobacterium sp. nov.,isolated from freshwater.</title>
        <authorList>
            <person name="Zhang R."/>
            <person name="Du Z.-J."/>
        </authorList>
    </citation>
    <scope>NUCLEOTIDE SEQUENCE [LARGE SCALE GENOMIC DNA]</scope>
    <source>
        <strain evidence="1 2">1E403</strain>
    </source>
</reference>
<keyword evidence="1" id="KW-0808">Transferase</keyword>
<dbReference type="AlphaFoldDB" id="A0A444GM20"/>
<dbReference type="RefSeq" id="WP_128391173.1">
    <property type="nucleotide sequence ID" value="NZ_SBII01000014.1"/>
</dbReference>
<dbReference type="EMBL" id="SBII01000014">
    <property type="protein sequence ID" value="RWW92085.1"/>
    <property type="molecule type" value="Genomic_DNA"/>
</dbReference>
<proteinExistence type="predicted"/>
<dbReference type="GO" id="GO:0016740">
    <property type="term" value="F:transferase activity"/>
    <property type="evidence" value="ECO:0007669"/>
    <property type="project" value="UniProtKB-KW"/>
</dbReference>
<protein>
    <submittedName>
        <fullName evidence="1">Transferase</fullName>
    </submittedName>
</protein>
<sequence>MYTLFRKIYRKRKLYYKVNWIKTIYFNLKAFPFSMAKKLPVYIYGRVKLQNINGNIKIEAPIKPGMIGFGQPFELNSVHRGTAELVIQGEMVFKGHVQFGKDYFIYVAKDAYIEFGHMSSLASNGKIICRHKIVLGDYTRIGSESQLIDTNFHQMIDSITGEKFVLQAPIVLGSYNYISNRVSVMLDTKTPSYCTIASNTLCNKDYTALGQNILIGGIPAKLLKSNITRDWKTEKELLDQWLIV</sequence>
<evidence type="ECO:0000313" key="1">
    <source>
        <dbReference type="EMBL" id="RWW92085.1"/>
    </source>
</evidence>
<name>A0A444GM20_9FLAO</name>
<dbReference type="SUPFAM" id="SSF51161">
    <property type="entry name" value="Trimeric LpxA-like enzymes"/>
    <property type="match status" value="1"/>
</dbReference>